<dbReference type="GO" id="GO:0072686">
    <property type="term" value="C:mitotic spindle"/>
    <property type="evidence" value="ECO:0007669"/>
    <property type="project" value="TreeGrafter"/>
</dbReference>
<proteinExistence type="predicted"/>
<keyword evidence="2" id="KW-0677">Repeat</keyword>
<reference evidence="4 5" key="1">
    <citation type="submission" date="2019-05" db="EMBL/GenBank/DDBJ databases">
        <title>Another draft genome of Portunus trituberculatus and its Hox gene families provides insights of decapod evolution.</title>
        <authorList>
            <person name="Jeong J.-H."/>
            <person name="Song I."/>
            <person name="Kim S."/>
            <person name="Choi T."/>
            <person name="Kim D."/>
            <person name="Ryu S."/>
            <person name="Kim W."/>
        </authorList>
    </citation>
    <scope>NUCLEOTIDE SEQUENCE [LARGE SCALE GENOMIC DNA]</scope>
    <source>
        <tissue evidence="4">Muscle</tissue>
    </source>
</reference>
<dbReference type="GO" id="GO:0000226">
    <property type="term" value="P:microtubule cytoskeleton organization"/>
    <property type="evidence" value="ECO:0007669"/>
    <property type="project" value="TreeGrafter"/>
</dbReference>
<name>A0A5B7FX20_PORTR</name>
<evidence type="ECO:0000313" key="4">
    <source>
        <dbReference type="EMBL" id="MPC49533.1"/>
    </source>
</evidence>
<organism evidence="4 5">
    <name type="scientific">Portunus trituberculatus</name>
    <name type="common">Swimming crab</name>
    <name type="synonym">Neptunus trituberculatus</name>
    <dbReference type="NCBI Taxonomy" id="210409"/>
    <lineage>
        <taxon>Eukaryota</taxon>
        <taxon>Metazoa</taxon>
        <taxon>Ecdysozoa</taxon>
        <taxon>Arthropoda</taxon>
        <taxon>Crustacea</taxon>
        <taxon>Multicrustacea</taxon>
        <taxon>Malacostraca</taxon>
        <taxon>Eumalacostraca</taxon>
        <taxon>Eucarida</taxon>
        <taxon>Decapoda</taxon>
        <taxon>Pleocyemata</taxon>
        <taxon>Brachyura</taxon>
        <taxon>Eubrachyura</taxon>
        <taxon>Portunoidea</taxon>
        <taxon>Portunidae</taxon>
        <taxon>Portuninae</taxon>
        <taxon>Portunus</taxon>
    </lineage>
</organism>
<dbReference type="InterPro" id="IPR036322">
    <property type="entry name" value="WD40_repeat_dom_sf"/>
</dbReference>
<dbReference type="EMBL" id="VSRR010008929">
    <property type="protein sequence ID" value="MPC49533.1"/>
    <property type="molecule type" value="Genomic_DNA"/>
</dbReference>
<protein>
    <submittedName>
        <fullName evidence="4">Echinoderm microtubule-associated protein-like</fullName>
    </submittedName>
</protein>
<dbReference type="InterPro" id="IPR001680">
    <property type="entry name" value="WD40_rpt"/>
</dbReference>
<evidence type="ECO:0000256" key="1">
    <source>
        <dbReference type="ARBA" id="ARBA00022574"/>
    </source>
</evidence>
<dbReference type="Proteomes" id="UP000324222">
    <property type="component" value="Unassembled WGS sequence"/>
</dbReference>
<keyword evidence="1 3" id="KW-0853">WD repeat</keyword>
<evidence type="ECO:0000256" key="3">
    <source>
        <dbReference type="PROSITE-ProRule" id="PRU00221"/>
    </source>
</evidence>
<evidence type="ECO:0000313" key="5">
    <source>
        <dbReference type="Proteomes" id="UP000324222"/>
    </source>
</evidence>
<dbReference type="Gene3D" id="2.130.10.10">
    <property type="entry name" value="YVTN repeat-like/Quinoprotein amine dehydrogenase"/>
    <property type="match status" value="2"/>
</dbReference>
<sequence length="151" mass="16564">MALHPTRDLVASGQRASRGRRATAHVRVWHARSLTTLHVLGRKELGAGILAVAFSCRESSGRTITALEFTQDGDLITGDLEGVMTVWSVDEDGEYYAHSSAINALKMLSEGTVLSGGDRDRKIIAWDCDEDFEKITETRVSVAKQCFVNLL</sequence>
<dbReference type="GO" id="GO:0008017">
    <property type="term" value="F:microtubule binding"/>
    <property type="evidence" value="ECO:0007669"/>
    <property type="project" value="TreeGrafter"/>
</dbReference>
<dbReference type="OrthoDB" id="6365783at2759"/>
<accession>A0A5B7FX20</accession>
<keyword evidence="5" id="KW-1185">Reference proteome</keyword>
<dbReference type="PANTHER" id="PTHR13720:SF55">
    <property type="entry name" value="ECHINODERM MICROTUBULE-ASSOCIATED PROTEIN-LIKE CG42247"/>
    <property type="match status" value="1"/>
</dbReference>
<dbReference type="InterPro" id="IPR050630">
    <property type="entry name" value="WD_repeat_EMAP"/>
</dbReference>
<dbReference type="InterPro" id="IPR015943">
    <property type="entry name" value="WD40/YVTN_repeat-like_dom_sf"/>
</dbReference>
<dbReference type="AlphaFoldDB" id="A0A5B7FX20"/>
<feature type="repeat" description="WD" evidence="3">
    <location>
        <begin position="95"/>
        <end position="127"/>
    </location>
</feature>
<dbReference type="Pfam" id="PF00400">
    <property type="entry name" value="WD40"/>
    <property type="match status" value="1"/>
</dbReference>
<comment type="caution">
    <text evidence="4">The sequence shown here is derived from an EMBL/GenBank/DDBJ whole genome shotgun (WGS) entry which is preliminary data.</text>
</comment>
<dbReference type="SUPFAM" id="SSF50978">
    <property type="entry name" value="WD40 repeat-like"/>
    <property type="match status" value="1"/>
</dbReference>
<dbReference type="PANTHER" id="PTHR13720">
    <property type="entry name" value="WD-40 REPEAT PROTEIN"/>
    <property type="match status" value="1"/>
</dbReference>
<gene>
    <name evidence="4" type="primary">DCX-EMAP_0</name>
    <name evidence="4" type="ORF">E2C01_043337</name>
</gene>
<dbReference type="PROSITE" id="PS50082">
    <property type="entry name" value="WD_REPEATS_2"/>
    <property type="match status" value="1"/>
</dbReference>
<evidence type="ECO:0000256" key="2">
    <source>
        <dbReference type="ARBA" id="ARBA00022737"/>
    </source>
</evidence>